<dbReference type="Proteomes" id="UP000315215">
    <property type="component" value="Chromosome"/>
</dbReference>
<dbReference type="EMBL" id="CP041666">
    <property type="protein sequence ID" value="QDP39204.1"/>
    <property type="molecule type" value="Genomic_DNA"/>
</dbReference>
<evidence type="ECO:0000313" key="2">
    <source>
        <dbReference type="Proteomes" id="UP000315215"/>
    </source>
</evidence>
<gene>
    <name evidence="1" type="ORF">FN924_02735</name>
</gene>
<organism evidence="1 2">
    <name type="scientific">Radiobacillus deserti</name>
    <dbReference type="NCBI Taxonomy" id="2594883"/>
    <lineage>
        <taxon>Bacteria</taxon>
        <taxon>Bacillati</taxon>
        <taxon>Bacillota</taxon>
        <taxon>Bacilli</taxon>
        <taxon>Bacillales</taxon>
        <taxon>Bacillaceae</taxon>
        <taxon>Radiobacillus</taxon>
    </lineage>
</organism>
<dbReference type="AlphaFoldDB" id="A0A516KCS7"/>
<evidence type="ECO:0000313" key="1">
    <source>
        <dbReference type="EMBL" id="QDP39204.1"/>
    </source>
</evidence>
<keyword evidence="2" id="KW-1185">Reference proteome</keyword>
<name>A0A516KCS7_9BACI</name>
<proteinExistence type="predicted"/>
<reference evidence="1 2" key="1">
    <citation type="submission" date="2019-07" db="EMBL/GenBank/DDBJ databases">
        <authorList>
            <person name="Li J."/>
        </authorList>
    </citation>
    <scope>NUCLEOTIDE SEQUENCE [LARGE SCALE GENOMIC DNA]</scope>
    <source>
        <strain evidence="1 2">TKL69</strain>
    </source>
</reference>
<accession>A0A516KCS7</accession>
<sequence>MKEISIVYPFKKYQIQYDSYKQEEYGPTPILEIETKDHAWAYPARKLTSVLVGSPVGIKNAYRFFI</sequence>
<protein>
    <submittedName>
        <fullName evidence="1">Uncharacterized protein</fullName>
    </submittedName>
</protein>
<dbReference type="KEGG" id="aqt:FN924_02735"/>